<dbReference type="PANTHER" id="PTHR35871">
    <property type="entry name" value="EXPRESSED PROTEIN"/>
    <property type="match status" value="1"/>
</dbReference>
<sequence>GVFKGMAVILEERGFDTKKKLAQCKDFKCLPDAKDCCCRRILFNQPDFAGVQSNLEILAKKLGVQVIFLPKFHCELNPIEQCWGYGKRVYRLNPESSRVDQLEKNAIASLAEIPLITIWKFAYRARRFIHAYSLGLNGRQAAWAARKYRGHRVLPENLLRELDKSGVISSFTIYFFSLGQAKKSEKKRESHKLNNPRPFSRKATLMDPGN</sequence>
<protein>
    <recommendedName>
        <fullName evidence="4">Tc1-like transposase DDE domain-containing protein</fullName>
    </recommendedName>
</protein>
<name>A0A067SLJ5_GALM3</name>
<dbReference type="EMBL" id="KL142395">
    <property type="protein sequence ID" value="KDR70887.1"/>
    <property type="molecule type" value="Genomic_DNA"/>
</dbReference>
<accession>A0A067SLJ5</accession>
<feature type="region of interest" description="Disordered" evidence="1">
    <location>
        <begin position="186"/>
        <end position="210"/>
    </location>
</feature>
<reference evidence="3" key="1">
    <citation type="journal article" date="2014" name="Proc. Natl. Acad. Sci. U.S.A.">
        <title>Extensive sampling of basidiomycete genomes demonstrates inadequacy of the white-rot/brown-rot paradigm for wood decay fungi.</title>
        <authorList>
            <person name="Riley R."/>
            <person name="Salamov A.A."/>
            <person name="Brown D.W."/>
            <person name="Nagy L.G."/>
            <person name="Floudas D."/>
            <person name="Held B.W."/>
            <person name="Levasseur A."/>
            <person name="Lombard V."/>
            <person name="Morin E."/>
            <person name="Otillar R."/>
            <person name="Lindquist E.A."/>
            <person name="Sun H."/>
            <person name="LaButti K.M."/>
            <person name="Schmutz J."/>
            <person name="Jabbour D."/>
            <person name="Luo H."/>
            <person name="Baker S.E."/>
            <person name="Pisabarro A.G."/>
            <person name="Walton J.D."/>
            <person name="Blanchette R.A."/>
            <person name="Henrissat B."/>
            <person name="Martin F."/>
            <person name="Cullen D."/>
            <person name="Hibbett D.S."/>
            <person name="Grigoriev I.V."/>
        </authorList>
    </citation>
    <scope>NUCLEOTIDE SEQUENCE [LARGE SCALE GENOMIC DNA]</scope>
    <source>
        <strain evidence="3">CBS 339.88</strain>
    </source>
</reference>
<dbReference type="PANTHER" id="PTHR35871:SF1">
    <property type="entry name" value="CXC1-LIKE CYSTEINE CLUSTER ASSOCIATED WITH KDZ TRANSPOSASES DOMAIN-CONTAINING PROTEIN"/>
    <property type="match status" value="1"/>
</dbReference>
<dbReference type="HOGENOM" id="CLU_005726_0_1_1"/>
<gene>
    <name evidence="2" type="ORF">GALMADRAFT_75613</name>
</gene>
<dbReference type="InterPro" id="IPR036397">
    <property type="entry name" value="RNaseH_sf"/>
</dbReference>
<evidence type="ECO:0000313" key="2">
    <source>
        <dbReference type="EMBL" id="KDR70887.1"/>
    </source>
</evidence>
<dbReference type="AlphaFoldDB" id="A0A067SLJ5"/>
<keyword evidence="3" id="KW-1185">Reference proteome</keyword>
<dbReference type="GO" id="GO:0003676">
    <property type="term" value="F:nucleic acid binding"/>
    <property type="evidence" value="ECO:0007669"/>
    <property type="project" value="InterPro"/>
</dbReference>
<dbReference type="OrthoDB" id="10039611at2759"/>
<proteinExistence type="predicted"/>
<dbReference type="Gene3D" id="3.30.420.10">
    <property type="entry name" value="Ribonuclease H-like superfamily/Ribonuclease H"/>
    <property type="match status" value="1"/>
</dbReference>
<evidence type="ECO:0000313" key="3">
    <source>
        <dbReference type="Proteomes" id="UP000027222"/>
    </source>
</evidence>
<organism evidence="2 3">
    <name type="scientific">Galerina marginata (strain CBS 339.88)</name>
    <dbReference type="NCBI Taxonomy" id="685588"/>
    <lineage>
        <taxon>Eukaryota</taxon>
        <taxon>Fungi</taxon>
        <taxon>Dikarya</taxon>
        <taxon>Basidiomycota</taxon>
        <taxon>Agaricomycotina</taxon>
        <taxon>Agaricomycetes</taxon>
        <taxon>Agaricomycetidae</taxon>
        <taxon>Agaricales</taxon>
        <taxon>Agaricineae</taxon>
        <taxon>Strophariaceae</taxon>
        <taxon>Galerina</taxon>
    </lineage>
</organism>
<evidence type="ECO:0000256" key="1">
    <source>
        <dbReference type="SAM" id="MobiDB-lite"/>
    </source>
</evidence>
<feature type="non-terminal residue" evidence="2">
    <location>
        <position position="1"/>
    </location>
</feature>
<dbReference type="Proteomes" id="UP000027222">
    <property type="component" value="Unassembled WGS sequence"/>
</dbReference>
<dbReference type="STRING" id="685588.A0A067SLJ5"/>
<evidence type="ECO:0008006" key="4">
    <source>
        <dbReference type="Google" id="ProtNLM"/>
    </source>
</evidence>